<dbReference type="Proteomes" id="UP000229307">
    <property type="component" value="Unassembled WGS sequence"/>
</dbReference>
<dbReference type="InterPro" id="IPR028359">
    <property type="entry name" value="UDP_ManNAc/GlcNAc_DH"/>
</dbReference>
<organism evidence="5 6">
    <name type="scientific">Candidatus Desantisbacteria bacterium CG_4_10_14_0_8_um_filter_48_22</name>
    <dbReference type="NCBI Taxonomy" id="1974543"/>
    <lineage>
        <taxon>Bacteria</taxon>
        <taxon>Candidatus Desantisiibacteriota</taxon>
    </lineage>
</organism>
<dbReference type="PANTHER" id="PTHR43491">
    <property type="entry name" value="UDP-N-ACETYL-D-MANNOSAMINE DEHYDROGENASE"/>
    <property type="match status" value="1"/>
</dbReference>
<dbReference type="EMBL" id="PFMR01000223">
    <property type="protein sequence ID" value="PIZ15929.1"/>
    <property type="molecule type" value="Genomic_DNA"/>
</dbReference>
<dbReference type="InterPro" id="IPR001732">
    <property type="entry name" value="UDP-Glc/GDP-Man_DH_N"/>
</dbReference>
<dbReference type="InterPro" id="IPR036220">
    <property type="entry name" value="UDP-Glc/GDP-Man_DH_C_sf"/>
</dbReference>
<dbReference type="InterPro" id="IPR014026">
    <property type="entry name" value="UDP-Glc/GDP-Man_DH_dimer"/>
</dbReference>
<dbReference type="Gene3D" id="3.40.50.720">
    <property type="entry name" value="NAD(P)-binding Rossmann-like Domain"/>
    <property type="match status" value="2"/>
</dbReference>
<dbReference type="InterPro" id="IPR036291">
    <property type="entry name" value="NAD(P)-bd_dom_sf"/>
</dbReference>
<dbReference type="NCBIfam" id="TIGR03026">
    <property type="entry name" value="NDP-sugDHase"/>
    <property type="match status" value="1"/>
</dbReference>
<feature type="domain" description="UDP-glucose/GDP-mannose dehydrogenase C-terminal" evidence="4">
    <location>
        <begin position="325"/>
        <end position="424"/>
    </location>
</feature>
<dbReference type="GO" id="GO:0051287">
    <property type="term" value="F:NAD binding"/>
    <property type="evidence" value="ECO:0007669"/>
    <property type="project" value="InterPro"/>
</dbReference>
<dbReference type="InterPro" id="IPR017476">
    <property type="entry name" value="UDP-Glc/GDP-Man"/>
</dbReference>
<dbReference type="PIRSF" id="PIRSF500136">
    <property type="entry name" value="UDP_ManNAc_DH"/>
    <property type="match status" value="1"/>
</dbReference>
<evidence type="ECO:0000256" key="1">
    <source>
        <dbReference type="ARBA" id="ARBA00023002"/>
    </source>
</evidence>
<dbReference type="SUPFAM" id="SSF51735">
    <property type="entry name" value="NAD(P)-binding Rossmann-fold domains"/>
    <property type="match status" value="1"/>
</dbReference>
<gene>
    <name evidence="5" type="ORF">COY52_08515</name>
</gene>
<dbReference type="SUPFAM" id="SSF52413">
    <property type="entry name" value="UDP-glucose/GDP-mannose dehydrogenase C-terminal domain"/>
    <property type="match status" value="1"/>
</dbReference>
<dbReference type="AlphaFoldDB" id="A0A2M7S8Y0"/>
<evidence type="ECO:0000313" key="6">
    <source>
        <dbReference type="Proteomes" id="UP000229307"/>
    </source>
</evidence>
<dbReference type="GO" id="GO:0016616">
    <property type="term" value="F:oxidoreductase activity, acting on the CH-OH group of donors, NAD or NADP as acceptor"/>
    <property type="evidence" value="ECO:0007669"/>
    <property type="project" value="InterPro"/>
</dbReference>
<keyword evidence="1" id="KW-0560">Oxidoreductase</keyword>
<dbReference type="Pfam" id="PF03721">
    <property type="entry name" value="UDPG_MGDP_dh_N"/>
    <property type="match status" value="1"/>
</dbReference>
<accession>A0A2M7S8Y0</accession>
<dbReference type="GO" id="GO:0016628">
    <property type="term" value="F:oxidoreductase activity, acting on the CH-CH group of donors, NAD or NADP as acceptor"/>
    <property type="evidence" value="ECO:0007669"/>
    <property type="project" value="InterPro"/>
</dbReference>
<protein>
    <submittedName>
        <fullName evidence="5">UDP-N-acetyl-D-glucosamine dehydrogenase</fullName>
    </submittedName>
</protein>
<dbReference type="InterPro" id="IPR014027">
    <property type="entry name" value="UDP-Glc/GDP-Man_DH_C"/>
</dbReference>
<evidence type="ECO:0000256" key="2">
    <source>
        <dbReference type="ARBA" id="ARBA00023027"/>
    </source>
</evidence>
<dbReference type="SUPFAM" id="SSF48179">
    <property type="entry name" value="6-phosphogluconate dehydrogenase C-terminal domain-like"/>
    <property type="match status" value="1"/>
</dbReference>
<evidence type="ECO:0000313" key="5">
    <source>
        <dbReference type="EMBL" id="PIZ15929.1"/>
    </source>
</evidence>
<comment type="caution">
    <text evidence="5">The sequence shown here is derived from an EMBL/GenBank/DDBJ whole genome shotgun (WGS) entry which is preliminary data.</text>
</comment>
<dbReference type="InterPro" id="IPR008927">
    <property type="entry name" value="6-PGluconate_DH-like_C_sf"/>
</dbReference>
<dbReference type="PANTHER" id="PTHR43491:SF1">
    <property type="entry name" value="UDP-N-ACETYL-D-MANNOSAMINE DEHYDROGENASE"/>
    <property type="match status" value="1"/>
</dbReference>
<dbReference type="PIRSF" id="PIRSF000124">
    <property type="entry name" value="UDPglc_GDPman_dh"/>
    <property type="match status" value="1"/>
</dbReference>
<sequence length="435" mass="48646">MLLKEKILSKKAKVCIIGLGYVGLPEAVAAANAGFRVFGFDLDKTKVNNVNRGKLYISDIEEQDFKRVIRSGALSATTDPRILSEADVICVAVPTPFNVYKEPDLSYVLKATEFIAKNSRKGQLVILESTTYPGTTREVMLPVLKKKEMKPGRDFFLAFSPERIDPGNSDFHTTNTPKVAGGITPRCTEMVKLFYSQFIIKVIPVSSPEVAELTKLLENIFRNVNIALVNELMLLCDRMKINIWEVVEAAKTKPFGFMSFMPGPGVGGHCIPVDPVYLSWKAKEFDFHTRFIELAAEVNSNMPYYVVSKVNALLRKKSPEDSTVLVLGVAFKKGISDMRNSPSLKIMDLMQKEGFDVLYNDPYVPSTSLREHGGGKIYRSSKLTSKLLRSADCVVVVTDHPDYDYEWIARHAKCILDTRNALKGVKGCRDKIVRL</sequence>
<evidence type="ECO:0000256" key="3">
    <source>
        <dbReference type="PIRNR" id="PIRNR000124"/>
    </source>
</evidence>
<dbReference type="SMART" id="SM00984">
    <property type="entry name" value="UDPG_MGDP_dh_C"/>
    <property type="match status" value="1"/>
</dbReference>
<evidence type="ECO:0000259" key="4">
    <source>
        <dbReference type="SMART" id="SM00984"/>
    </source>
</evidence>
<dbReference type="Pfam" id="PF03720">
    <property type="entry name" value="UDPG_MGDP_dh_C"/>
    <property type="match status" value="1"/>
</dbReference>
<keyword evidence="2" id="KW-0520">NAD</keyword>
<dbReference type="Pfam" id="PF00984">
    <property type="entry name" value="UDPG_MGDP_dh"/>
    <property type="match status" value="1"/>
</dbReference>
<name>A0A2M7S8Y0_9BACT</name>
<reference evidence="6" key="1">
    <citation type="submission" date="2017-09" db="EMBL/GenBank/DDBJ databases">
        <title>Depth-based differentiation of microbial function through sediment-hosted aquifers and enrichment of novel symbionts in the deep terrestrial subsurface.</title>
        <authorList>
            <person name="Probst A.J."/>
            <person name="Ladd B."/>
            <person name="Jarett J.K."/>
            <person name="Geller-Mcgrath D.E."/>
            <person name="Sieber C.M.K."/>
            <person name="Emerson J.B."/>
            <person name="Anantharaman K."/>
            <person name="Thomas B.C."/>
            <person name="Malmstrom R."/>
            <person name="Stieglmeier M."/>
            <person name="Klingl A."/>
            <person name="Woyke T."/>
            <person name="Ryan C.M."/>
            <person name="Banfield J.F."/>
        </authorList>
    </citation>
    <scope>NUCLEOTIDE SEQUENCE [LARGE SCALE GENOMIC DNA]</scope>
</reference>
<dbReference type="GO" id="GO:0000271">
    <property type="term" value="P:polysaccharide biosynthetic process"/>
    <property type="evidence" value="ECO:0007669"/>
    <property type="project" value="InterPro"/>
</dbReference>
<comment type="similarity">
    <text evidence="3">Belongs to the UDP-glucose/GDP-mannose dehydrogenase family.</text>
</comment>
<proteinExistence type="inferred from homology"/>